<organism evidence="6 7">
    <name type="scientific">Saccharopolyspora spinosa</name>
    <dbReference type="NCBI Taxonomy" id="60894"/>
    <lineage>
        <taxon>Bacteria</taxon>
        <taxon>Bacillati</taxon>
        <taxon>Actinomycetota</taxon>
        <taxon>Actinomycetes</taxon>
        <taxon>Pseudonocardiales</taxon>
        <taxon>Pseudonocardiaceae</taxon>
        <taxon>Saccharopolyspora</taxon>
    </lineage>
</organism>
<reference evidence="6" key="1">
    <citation type="submission" date="2017-12" db="EMBL/GenBank/DDBJ databases">
        <title>Sequencing the genomes of 1000 Actinobacteria strains.</title>
        <authorList>
            <person name="Klenk H.-P."/>
        </authorList>
    </citation>
    <scope>NUCLEOTIDE SEQUENCE [LARGE SCALE GENOMIC DNA]</scope>
    <source>
        <strain evidence="6">DSM 44228</strain>
    </source>
</reference>
<proteinExistence type="predicted"/>
<dbReference type="GO" id="GO:0017000">
    <property type="term" value="P:antibiotic biosynthetic process"/>
    <property type="evidence" value="ECO:0007669"/>
    <property type="project" value="UniProtKB-KW"/>
</dbReference>
<sequence length="244" mass="27542">MGRSPLSVLHRTDANGKPVPDVLFEKTFQSLMDEHGYVHLTGLPDDFDPVAFGRRLGPLMPHHDGALVAEVRPAPTADGVYYPGSTKAFAPHTEGYDLLGLPPRYLALWCVHPPAGDGGETTLADTRPWLAGLSEQNRQHLEKTEYDWTNPHGELGIAFRHPLLDEHRGSTVVRFSVNNIVRDDTDPVAALQSAWQRLFDEQHLAISYQRNDMVIWDNWRLLHARTAFADPHRHLRRIHIAEAH</sequence>
<evidence type="ECO:0000256" key="3">
    <source>
        <dbReference type="ARBA" id="ARBA00023004"/>
    </source>
</evidence>
<dbReference type="PANTHER" id="PTHR10696:SF56">
    <property type="entry name" value="TAUD_TFDA-LIKE DOMAIN-CONTAINING PROTEIN"/>
    <property type="match status" value="1"/>
</dbReference>
<dbReference type="PANTHER" id="PTHR10696">
    <property type="entry name" value="GAMMA-BUTYROBETAINE HYDROXYLASE-RELATED"/>
    <property type="match status" value="1"/>
</dbReference>
<dbReference type="InterPro" id="IPR042098">
    <property type="entry name" value="TauD-like_sf"/>
</dbReference>
<dbReference type="Proteomes" id="UP000233786">
    <property type="component" value="Unassembled WGS sequence"/>
</dbReference>
<evidence type="ECO:0000256" key="4">
    <source>
        <dbReference type="ARBA" id="ARBA00023194"/>
    </source>
</evidence>
<dbReference type="Pfam" id="PF02668">
    <property type="entry name" value="TauD"/>
    <property type="match status" value="1"/>
</dbReference>
<dbReference type="RefSeq" id="WP_044573419.1">
    <property type="nucleotide sequence ID" value="NZ_CP061007.1"/>
</dbReference>
<dbReference type="GO" id="GO:0051213">
    <property type="term" value="F:dioxygenase activity"/>
    <property type="evidence" value="ECO:0007669"/>
    <property type="project" value="UniProtKB-KW"/>
</dbReference>
<keyword evidence="7" id="KW-1185">Reference proteome</keyword>
<dbReference type="InterPro" id="IPR003819">
    <property type="entry name" value="TauD/TfdA-like"/>
</dbReference>
<comment type="caution">
    <text evidence="6">The sequence shown here is derived from an EMBL/GenBank/DDBJ whole genome shotgun (WGS) entry which is preliminary data.</text>
</comment>
<dbReference type="STRING" id="994479.GCA_000194155_01076"/>
<evidence type="ECO:0000256" key="1">
    <source>
        <dbReference type="ARBA" id="ARBA00001954"/>
    </source>
</evidence>
<accession>A0A2N3Y3C4</accession>
<dbReference type="Gene3D" id="3.60.130.10">
    <property type="entry name" value="Clavaminate synthase-like"/>
    <property type="match status" value="1"/>
</dbReference>
<dbReference type="OrthoDB" id="581608at2"/>
<keyword evidence="3" id="KW-0408">Iron</keyword>
<feature type="domain" description="TauD/TfdA-like" evidence="5">
    <location>
        <begin position="25"/>
        <end position="238"/>
    </location>
</feature>
<name>A0A2N3Y3C4_SACSN</name>
<evidence type="ECO:0000313" key="6">
    <source>
        <dbReference type="EMBL" id="PKW17408.1"/>
    </source>
</evidence>
<evidence type="ECO:0000313" key="7">
    <source>
        <dbReference type="Proteomes" id="UP000233786"/>
    </source>
</evidence>
<dbReference type="AlphaFoldDB" id="A0A2N3Y3C4"/>
<evidence type="ECO:0000259" key="5">
    <source>
        <dbReference type="Pfam" id="PF02668"/>
    </source>
</evidence>
<dbReference type="EMBL" id="PJNB01000001">
    <property type="protein sequence ID" value="PKW17408.1"/>
    <property type="molecule type" value="Genomic_DNA"/>
</dbReference>
<protein>
    <submittedName>
        <fullName evidence="6">Alpha-ketoglutarate-dependent taurine dioxygenase</fullName>
    </submittedName>
</protein>
<comment type="cofactor">
    <cofactor evidence="1">
        <name>Fe(2+)</name>
        <dbReference type="ChEBI" id="CHEBI:29033"/>
    </cofactor>
</comment>
<dbReference type="SUPFAM" id="SSF51197">
    <property type="entry name" value="Clavaminate synthase-like"/>
    <property type="match status" value="1"/>
</dbReference>
<keyword evidence="2" id="KW-0560">Oxidoreductase</keyword>
<dbReference type="InterPro" id="IPR050411">
    <property type="entry name" value="AlphaKG_dependent_hydroxylases"/>
</dbReference>
<keyword evidence="6" id="KW-0223">Dioxygenase</keyword>
<keyword evidence="4" id="KW-0045">Antibiotic biosynthesis</keyword>
<evidence type="ECO:0000256" key="2">
    <source>
        <dbReference type="ARBA" id="ARBA00023002"/>
    </source>
</evidence>
<gene>
    <name evidence="6" type="ORF">A8926_5368</name>
</gene>